<reference evidence="3 5" key="2">
    <citation type="submission" date="2014-01" db="EMBL/GenBank/DDBJ databases">
        <title>Draft genome sequencing of Bacillus alcalophilus CGMCC 1.3604.</title>
        <authorList>
            <person name="Yang J."/>
            <person name="Diao L."/>
            <person name="Yang S."/>
        </authorList>
    </citation>
    <scope>NUCLEOTIDE SEQUENCE [LARGE SCALE GENOMIC DNA]</scope>
    <source>
        <strain evidence="3 5">CGMCC 1.3604</strain>
    </source>
</reference>
<dbReference type="Pfam" id="PF00583">
    <property type="entry name" value="Acetyltransf_1"/>
    <property type="match status" value="1"/>
</dbReference>
<dbReference type="STRING" id="1218173.BALCAV_0214065"/>
<organism evidence="2 4">
    <name type="scientific">Alkalihalobacillus alcalophilus ATCC 27647 = CGMCC 1.3604</name>
    <dbReference type="NCBI Taxonomy" id="1218173"/>
    <lineage>
        <taxon>Bacteria</taxon>
        <taxon>Bacillati</taxon>
        <taxon>Bacillota</taxon>
        <taxon>Bacilli</taxon>
        <taxon>Bacillales</taxon>
        <taxon>Bacillaceae</taxon>
        <taxon>Alkalihalobacillus</taxon>
    </lineage>
</organism>
<accession>A0A094WGD2</accession>
<gene>
    <name evidence="3" type="ORF">AJ85_05000</name>
    <name evidence="2" type="ORF">BALCAV_0214065</name>
</gene>
<evidence type="ECO:0000313" key="5">
    <source>
        <dbReference type="Proteomes" id="UP000297014"/>
    </source>
</evidence>
<dbReference type="EMBL" id="JALP01000002">
    <property type="protein sequence ID" value="THG92422.1"/>
    <property type="molecule type" value="Genomic_DNA"/>
</dbReference>
<dbReference type="EMBL" id="ALPT02000046">
    <property type="protein sequence ID" value="KGA96794.1"/>
    <property type="molecule type" value="Genomic_DNA"/>
</dbReference>
<evidence type="ECO:0000313" key="2">
    <source>
        <dbReference type="EMBL" id="KGA96794.1"/>
    </source>
</evidence>
<dbReference type="eggNOG" id="COG0456">
    <property type="taxonomic scope" value="Bacteria"/>
</dbReference>
<sequence length="165" mass="19412">MIRKAIITDIPHIQKWIYERAKDIQKKELSQWEFYLTQENTQIVQDDFEQNTLYVLVDKSETPIGSFTLTLGDDWDFNLWPDHKEKPSFYLHRVVVPLKLKGENIGTKLIASAQKIASNAGYSLRLDCARFNPFLKPFYLQHGFLLKSTLEEFLLFEWKEGAEIK</sequence>
<evidence type="ECO:0000259" key="1">
    <source>
        <dbReference type="PROSITE" id="PS51186"/>
    </source>
</evidence>
<dbReference type="AlphaFoldDB" id="A0A094WGD2"/>
<dbReference type="RefSeq" id="WP_003321807.1">
    <property type="nucleotide sequence ID" value="NZ_ALPT02000046.1"/>
</dbReference>
<dbReference type="PROSITE" id="PS51186">
    <property type="entry name" value="GNAT"/>
    <property type="match status" value="1"/>
</dbReference>
<reference evidence="2 4" key="1">
    <citation type="journal article" date="2014" name="Genome Announc.">
        <title>Draft Genome Sequence of Bacillus alcalophilus AV1934, a Classic Alkaliphile Isolated from Human Feces in 1934.</title>
        <authorList>
            <person name="Attie O."/>
            <person name="Jayaprakash A."/>
            <person name="Shah H."/>
            <person name="Paulsen I.T."/>
            <person name="Morino M."/>
            <person name="Takahashi Y."/>
            <person name="Narumi I."/>
            <person name="Sachidanandam R."/>
            <person name="Satoh K."/>
            <person name="Ito M."/>
            <person name="Krulwich T.A."/>
        </authorList>
    </citation>
    <scope>NUCLEOTIDE SEQUENCE [LARGE SCALE GENOMIC DNA]</scope>
    <source>
        <strain evidence="2 4">AV1934</strain>
    </source>
</reference>
<name>A0A094WGD2_ALKAL</name>
<feature type="domain" description="N-acetyltransferase" evidence="1">
    <location>
        <begin position="1"/>
        <end position="163"/>
    </location>
</feature>
<dbReference type="Proteomes" id="UP000002754">
    <property type="component" value="Unassembled WGS sequence"/>
</dbReference>
<dbReference type="InterPro" id="IPR000182">
    <property type="entry name" value="GNAT_dom"/>
</dbReference>
<dbReference type="Proteomes" id="UP000297014">
    <property type="component" value="Unassembled WGS sequence"/>
</dbReference>
<evidence type="ECO:0000313" key="4">
    <source>
        <dbReference type="Proteomes" id="UP000002754"/>
    </source>
</evidence>
<dbReference type="SUPFAM" id="SSF55729">
    <property type="entry name" value="Acyl-CoA N-acyltransferases (Nat)"/>
    <property type="match status" value="1"/>
</dbReference>
<dbReference type="Gene3D" id="3.40.630.30">
    <property type="match status" value="1"/>
</dbReference>
<evidence type="ECO:0000313" key="3">
    <source>
        <dbReference type="EMBL" id="THG92422.1"/>
    </source>
</evidence>
<protein>
    <recommendedName>
        <fullName evidence="1">N-acetyltransferase domain-containing protein</fullName>
    </recommendedName>
</protein>
<dbReference type="GO" id="GO:0016747">
    <property type="term" value="F:acyltransferase activity, transferring groups other than amino-acyl groups"/>
    <property type="evidence" value="ECO:0007669"/>
    <property type="project" value="InterPro"/>
</dbReference>
<comment type="caution">
    <text evidence="2">The sequence shown here is derived from an EMBL/GenBank/DDBJ whole genome shotgun (WGS) entry which is preliminary data.</text>
</comment>
<keyword evidence="4" id="KW-1185">Reference proteome</keyword>
<proteinExistence type="predicted"/>
<dbReference type="InterPro" id="IPR016181">
    <property type="entry name" value="Acyl_CoA_acyltransferase"/>
</dbReference>